<feature type="binding site" evidence="13 14">
    <location>
        <position position="282"/>
    </location>
    <ligand>
        <name>[2Fe-2S] cluster</name>
        <dbReference type="ChEBI" id="CHEBI:190135"/>
    </ligand>
</feature>
<dbReference type="InterPro" id="IPR013785">
    <property type="entry name" value="Aldolase_TIM"/>
</dbReference>
<evidence type="ECO:0000256" key="5">
    <source>
        <dbReference type="ARBA" id="ARBA00022679"/>
    </source>
</evidence>
<evidence type="ECO:0000256" key="11">
    <source>
        <dbReference type="ARBA" id="ARBA00023014"/>
    </source>
</evidence>
<feature type="binding site" evidence="13 14">
    <location>
        <position position="119"/>
    </location>
    <ligand>
        <name>[2Fe-2S] cluster</name>
        <dbReference type="ChEBI" id="CHEBI:190135"/>
    </ligand>
</feature>
<dbReference type="NCBIfam" id="TIGR00433">
    <property type="entry name" value="bioB"/>
    <property type="match status" value="1"/>
</dbReference>
<feature type="domain" description="Radical SAM core" evidence="15">
    <location>
        <begin position="60"/>
        <end position="287"/>
    </location>
</feature>
<dbReference type="AlphaFoldDB" id="A0A7R6VYT8"/>
<keyword evidence="7 13" id="KW-0001">2Fe-2S</keyword>
<comment type="cofactor">
    <cofactor evidence="13">
        <name>[2Fe-2S] cluster</name>
        <dbReference type="ChEBI" id="CHEBI:190135"/>
    </cofactor>
    <text evidence="13">Binds 1 [2Fe-2S] cluster. The cluster is coordinated with 3 cysteines and 1 arginine.</text>
</comment>
<evidence type="ECO:0000256" key="14">
    <source>
        <dbReference type="PIRSR" id="PIRSR001619-1"/>
    </source>
</evidence>
<evidence type="ECO:0000256" key="7">
    <source>
        <dbReference type="ARBA" id="ARBA00022714"/>
    </source>
</evidence>
<dbReference type="SUPFAM" id="SSF102114">
    <property type="entry name" value="Radical SAM enzymes"/>
    <property type="match status" value="1"/>
</dbReference>
<dbReference type="Pfam" id="PF04055">
    <property type="entry name" value="Radical_SAM"/>
    <property type="match status" value="1"/>
</dbReference>
<dbReference type="PROSITE" id="PS51918">
    <property type="entry name" value="RADICAL_SAM"/>
    <property type="match status" value="1"/>
</dbReference>
<feature type="binding site" evidence="13 14">
    <location>
        <position position="210"/>
    </location>
    <ligand>
        <name>[2Fe-2S] cluster</name>
        <dbReference type="ChEBI" id="CHEBI:190135"/>
    </ligand>
</feature>
<dbReference type="GO" id="GO:0051539">
    <property type="term" value="F:4 iron, 4 sulfur cluster binding"/>
    <property type="evidence" value="ECO:0007669"/>
    <property type="project" value="UniProtKB-KW"/>
</dbReference>
<keyword evidence="10 13" id="KW-0408">Iron</keyword>
<dbReference type="GO" id="GO:0051537">
    <property type="term" value="F:2 iron, 2 sulfur cluster binding"/>
    <property type="evidence" value="ECO:0007669"/>
    <property type="project" value="UniProtKB-KW"/>
</dbReference>
<evidence type="ECO:0000256" key="6">
    <source>
        <dbReference type="ARBA" id="ARBA00022691"/>
    </source>
</evidence>
<dbReference type="InterPro" id="IPR058240">
    <property type="entry name" value="rSAM_sf"/>
</dbReference>
<dbReference type="Proteomes" id="UP000595708">
    <property type="component" value="Chromosome"/>
</dbReference>
<dbReference type="PIRSF" id="PIRSF001619">
    <property type="entry name" value="Biotin_synth"/>
    <property type="match status" value="1"/>
</dbReference>
<dbReference type="HAMAP" id="MF_01694">
    <property type="entry name" value="BioB"/>
    <property type="match status" value="1"/>
</dbReference>
<keyword evidence="4 13" id="KW-0004">4Fe-4S</keyword>
<evidence type="ECO:0000313" key="16">
    <source>
        <dbReference type="EMBL" id="BCG49682.1"/>
    </source>
</evidence>
<evidence type="ECO:0000313" key="17">
    <source>
        <dbReference type="Proteomes" id="UP000595708"/>
    </source>
</evidence>
<evidence type="ECO:0000256" key="2">
    <source>
        <dbReference type="ARBA" id="ARBA00010765"/>
    </source>
</evidence>
<dbReference type="GO" id="GO:0009102">
    <property type="term" value="P:biotin biosynthetic process"/>
    <property type="evidence" value="ECO:0007669"/>
    <property type="project" value="UniProtKB-UniRule"/>
</dbReference>
<comment type="similarity">
    <text evidence="2 13">Belongs to the radical SAM superfamily. Biotin synthase family.</text>
</comment>
<dbReference type="PANTHER" id="PTHR22976">
    <property type="entry name" value="BIOTIN SYNTHASE"/>
    <property type="match status" value="1"/>
</dbReference>
<dbReference type="InterPro" id="IPR006638">
    <property type="entry name" value="Elp3/MiaA/NifB-like_rSAM"/>
</dbReference>
<name>A0A7R6VYT8_9PROT</name>
<comment type="cofactor">
    <cofactor evidence="14">
        <name>[2Fe-2S] cluster</name>
        <dbReference type="ChEBI" id="CHEBI:190135"/>
    </cofactor>
    <text evidence="14">Binds 1 [2Fe-2S] cluster. The cluster is coordinated with 3 cysteines and 1 arginine.</text>
</comment>
<dbReference type="SMART" id="SM00729">
    <property type="entry name" value="Elp3"/>
    <property type="match status" value="1"/>
</dbReference>
<feature type="binding site" evidence="13 14">
    <location>
        <position position="79"/>
    </location>
    <ligand>
        <name>[4Fe-4S] cluster</name>
        <dbReference type="ChEBI" id="CHEBI:49883"/>
        <note>4Fe-4S-S-AdoMet</note>
    </ligand>
</feature>
<keyword evidence="17" id="KW-1185">Reference proteome</keyword>
<dbReference type="InterPro" id="IPR007197">
    <property type="entry name" value="rSAM"/>
</dbReference>
<comment type="subunit">
    <text evidence="13">Homodimer.</text>
</comment>
<comment type="catalytic activity">
    <reaction evidence="12 13">
        <text>(4R,5S)-dethiobiotin + (sulfur carrier)-SH + 2 reduced [2Fe-2S]-[ferredoxin] + 2 S-adenosyl-L-methionine = (sulfur carrier)-H + biotin + 2 5'-deoxyadenosine + 2 L-methionine + 2 oxidized [2Fe-2S]-[ferredoxin]</text>
        <dbReference type="Rhea" id="RHEA:22060"/>
        <dbReference type="Rhea" id="RHEA-COMP:10000"/>
        <dbReference type="Rhea" id="RHEA-COMP:10001"/>
        <dbReference type="Rhea" id="RHEA-COMP:14737"/>
        <dbReference type="Rhea" id="RHEA-COMP:14739"/>
        <dbReference type="ChEBI" id="CHEBI:17319"/>
        <dbReference type="ChEBI" id="CHEBI:29917"/>
        <dbReference type="ChEBI" id="CHEBI:33737"/>
        <dbReference type="ChEBI" id="CHEBI:33738"/>
        <dbReference type="ChEBI" id="CHEBI:57586"/>
        <dbReference type="ChEBI" id="CHEBI:57844"/>
        <dbReference type="ChEBI" id="CHEBI:59789"/>
        <dbReference type="ChEBI" id="CHEBI:64428"/>
        <dbReference type="ChEBI" id="CHEBI:149473"/>
        <dbReference type="EC" id="2.8.1.6"/>
    </reaction>
</comment>
<organism evidence="16 17">
    <name type="scientific">Candidatus Profftella armatura</name>
    <name type="common">Diaphorina cf. continua</name>
    <dbReference type="NCBI Taxonomy" id="2661583"/>
    <lineage>
        <taxon>Bacteria</taxon>
        <taxon>Pseudomonadati</taxon>
        <taxon>Pseudomonadota</taxon>
        <taxon>Betaproteobacteria</taxon>
        <taxon>Candidatus Profftella</taxon>
    </lineage>
</organism>
<reference evidence="16 17" key="1">
    <citation type="journal article" date="2020" name="Genome Biol. Evol.">
        <title>Comparative Genomics Underlines Multiple Roles of Profftella, an Obligate Symbiont of Psyllids: Providing Toxins, Vitamins, and Carotenoids.</title>
        <authorList>
            <person name="Nakabachi A."/>
            <person name="Piel J."/>
            <person name="Malenovsky I."/>
            <person name="Hirose Y."/>
        </authorList>
    </citation>
    <scope>NUCLEOTIDE SEQUENCE [LARGE SCALE GENOMIC DNA]</scope>
    <source>
        <strain evidence="16 17">Dco</strain>
    </source>
</reference>
<keyword evidence="11 13" id="KW-0411">Iron-sulfur</keyword>
<dbReference type="GO" id="GO:0004076">
    <property type="term" value="F:biotin synthase activity"/>
    <property type="evidence" value="ECO:0007669"/>
    <property type="project" value="UniProtKB-UniRule"/>
</dbReference>
<comment type="cofactor">
    <cofactor evidence="13 14">
        <name>[4Fe-4S] cluster</name>
        <dbReference type="ChEBI" id="CHEBI:49883"/>
    </cofactor>
    <text evidence="13 14">Binds 1 [4Fe-4S] cluster. The cluster is coordinated with 3 cysteines and an exchangeable S-adenosyl-L-methionine.</text>
</comment>
<feature type="binding site" evidence="13 14">
    <location>
        <position position="82"/>
    </location>
    <ligand>
        <name>[4Fe-4S] cluster</name>
        <dbReference type="ChEBI" id="CHEBI:49883"/>
        <note>4Fe-4S-S-AdoMet</note>
    </ligand>
</feature>
<evidence type="ECO:0000256" key="4">
    <source>
        <dbReference type="ARBA" id="ARBA00022485"/>
    </source>
</evidence>
<dbReference type="InterPro" id="IPR024177">
    <property type="entry name" value="Biotin_synthase"/>
</dbReference>
<feature type="binding site" evidence="13 14">
    <location>
        <position position="75"/>
    </location>
    <ligand>
        <name>[4Fe-4S] cluster</name>
        <dbReference type="ChEBI" id="CHEBI:49883"/>
        <note>4Fe-4S-S-AdoMet</note>
    </ligand>
</feature>
<evidence type="ECO:0000256" key="10">
    <source>
        <dbReference type="ARBA" id="ARBA00023004"/>
    </source>
</evidence>
<dbReference type="GO" id="GO:0005506">
    <property type="term" value="F:iron ion binding"/>
    <property type="evidence" value="ECO:0007669"/>
    <property type="project" value="UniProtKB-UniRule"/>
</dbReference>
<dbReference type="EMBL" id="AP023215">
    <property type="protein sequence ID" value="BCG49682.1"/>
    <property type="molecule type" value="Genomic_DNA"/>
</dbReference>
<keyword evidence="8 13" id="KW-0479">Metal-binding</keyword>
<dbReference type="PANTHER" id="PTHR22976:SF2">
    <property type="entry name" value="BIOTIN SYNTHASE, MITOCHONDRIAL"/>
    <property type="match status" value="1"/>
</dbReference>
<evidence type="ECO:0000256" key="8">
    <source>
        <dbReference type="ARBA" id="ARBA00022723"/>
    </source>
</evidence>
<evidence type="ECO:0000256" key="13">
    <source>
        <dbReference type="HAMAP-Rule" id="MF_01694"/>
    </source>
</evidence>
<protein>
    <recommendedName>
        <fullName evidence="3 13">Biotin synthase</fullName>
        <ecNumber evidence="3 13">2.8.1.6</ecNumber>
    </recommendedName>
</protein>
<proteinExistence type="inferred from homology"/>
<gene>
    <name evidence="13 16" type="primary">bioB</name>
    <name evidence="16" type="ORF">PADco_2620</name>
</gene>
<dbReference type="Gene3D" id="3.20.20.70">
    <property type="entry name" value="Aldolase class I"/>
    <property type="match status" value="1"/>
</dbReference>
<keyword evidence="6 13" id="KW-0949">S-adenosyl-L-methionine</keyword>
<dbReference type="SFLD" id="SFLDG01278">
    <property type="entry name" value="biotin_synthase_like"/>
    <property type="match status" value="1"/>
</dbReference>
<dbReference type="SFLD" id="SFLDG01060">
    <property type="entry name" value="BATS_domain_containing"/>
    <property type="match status" value="1"/>
</dbReference>
<evidence type="ECO:0000256" key="3">
    <source>
        <dbReference type="ARBA" id="ARBA00012236"/>
    </source>
</evidence>
<comment type="pathway">
    <text evidence="1 13">Cofactor biosynthesis; biotin biosynthesis; biotin from 7,8-diaminononanoate: step 2/2.</text>
</comment>
<dbReference type="UniPathway" id="UPA00078">
    <property type="reaction ID" value="UER00162"/>
</dbReference>
<dbReference type="CDD" id="cd01335">
    <property type="entry name" value="Radical_SAM"/>
    <property type="match status" value="1"/>
</dbReference>
<keyword evidence="9 13" id="KW-0093">Biotin biosynthesis</keyword>
<evidence type="ECO:0000256" key="1">
    <source>
        <dbReference type="ARBA" id="ARBA00004942"/>
    </source>
</evidence>
<evidence type="ECO:0000256" key="12">
    <source>
        <dbReference type="ARBA" id="ARBA00051157"/>
    </source>
</evidence>
<dbReference type="Pfam" id="PF06968">
    <property type="entry name" value="BATS"/>
    <property type="match status" value="1"/>
</dbReference>
<keyword evidence="5 13" id="KW-0808">Transferase</keyword>
<evidence type="ECO:0000256" key="9">
    <source>
        <dbReference type="ARBA" id="ARBA00022756"/>
    </source>
</evidence>
<dbReference type="InterPro" id="IPR002684">
    <property type="entry name" value="Biotin_synth/BioAB"/>
</dbReference>
<feature type="binding site" evidence="13 14">
    <location>
        <position position="150"/>
    </location>
    <ligand>
        <name>[2Fe-2S] cluster</name>
        <dbReference type="ChEBI" id="CHEBI:190135"/>
    </ligand>
</feature>
<dbReference type="SMART" id="SM00876">
    <property type="entry name" value="BATS"/>
    <property type="match status" value="1"/>
</dbReference>
<dbReference type="KEGG" id="parm:PADco_2620"/>
<sequence>MLLKTIQSYKECNSINKNNVISSSKSLIWKINEVIDLFNLPFNDLLFRAQKVHRKYFDATEIELAVLLSIKTGGCTEDCRYCPQSSYYNTEITATKILSIESVITAANKAKLDGATRFCMGAAWRELKDRDLEKIENMIYEVKKIGLEACLTLGMLNENQAYRLKKVGLDYYNHNLDVSSKLYGDIISTRDYENRLNTLKNVRNAGINICCGGIIGLSESRNQRAELIFQLANLNPYPESVPINNLVQIKGTPLYGTSILDPLEFIRTIAVARITMPTSRIRMSAGRKEMGEVVQAFCFLAGANSIFYGDKLLTTDNTKTNDDSKLLKKLGMSTRNIKIKMKNNMKYKGII</sequence>
<dbReference type="InterPro" id="IPR010722">
    <property type="entry name" value="BATS_dom"/>
</dbReference>
<dbReference type="SFLD" id="SFLDS00029">
    <property type="entry name" value="Radical_SAM"/>
    <property type="match status" value="1"/>
</dbReference>
<dbReference type="SFLD" id="SFLDF00272">
    <property type="entry name" value="biotin_synthase"/>
    <property type="match status" value="1"/>
</dbReference>
<evidence type="ECO:0000259" key="15">
    <source>
        <dbReference type="PROSITE" id="PS51918"/>
    </source>
</evidence>
<comment type="function">
    <text evidence="13">Catalyzes the conversion of dethiobiotin (DTB) to biotin by the insertion of a sulfur atom into dethiobiotin via a radical-based mechanism.</text>
</comment>
<dbReference type="RefSeq" id="WP_201329673.1">
    <property type="nucleotide sequence ID" value="NZ_AP023215.1"/>
</dbReference>
<dbReference type="EC" id="2.8.1.6" evidence="3 13"/>
<accession>A0A7R6VYT8</accession>